<feature type="transmembrane region" description="Helical" evidence="1">
    <location>
        <begin position="500"/>
        <end position="519"/>
    </location>
</feature>
<dbReference type="OrthoDB" id="10005645at2759"/>
<accession>A0A818VQC7</accession>
<dbReference type="EMBL" id="CAJNON010000001">
    <property type="protein sequence ID" value="CAF0732987.1"/>
    <property type="molecule type" value="Genomic_DNA"/>
</dbReference>
<dbReference type="Proteomes" id="UP000663881">
    <property type="component" value="Unassembled WGS sequence"/>
</dbReference>
<keyword evidence="1" id="KW-1133">Transmembrane helix</keyword>
<proteinExistence type="predicted"/>
<feature type="transmembrane region" description="Helical" evidence="1">
    <location>
        <begin position="857"/>
        <end position="884"/>
    </location>
</feature>
<protein>
    <submittedName>
        <fullName evidence="3">Uncharacterized protein</fullName>
    </submittedName>
</protein>
<sequence length="1216" mass="140505">MLVTEKMTLPHWSVRFKSGIKSINLFKDINKTDEENIKNQQISTILFLIFLTLSIVALFLYSSLTPITTKVVVQQPSLSNYKQLIEKYPNTFECPCTSVSNEYSKFISSFTPTFNQICSSDFVSDDWLKYVNYRPFTEVKYHYVWDFRHTAYAFFSMIHTLCALSSQTINEQLIVFYSTVLLTENTISEDTFLANINAAHDQFINATENNFVITLKSVLLVALVNNLIINRLQTNWQINLILRPNNYPSTQAWFERLYQETGDCLYSSNIYCTASTGIYFNKLINGTTSNSVWGLSPIEPEFKVAGVLVGNLILYAVLQSNLSCLYNKTCLSELNTYLNDSLSPFNAAPLKLSSSSSSSLPTVQDLVEELMVDVWEMKSSYEHYFNACNPLACTYTYVHQFDVIYVITTVISFIGGIVTILMLLILPTVTFLRKRIKACYPLPSPPEVGPCETNIRSQGAATTTEQQIRSLTYIKTFVLHLNFFSDPDERSEWHLRGQRLSTRLFIVSMIVTLSILVLYTSTSSVTKTITIQQPTVDDYLTLQVKYPQTLLCPCSSIANEQKGFISFQPTFHPVCYSDFITPNWTSYLLPKDPTTLTSADFRFESLPFFPAISSFCQVSLETIENELLVFNSTIYVTKYVQPIDLFQSQTQQLISNMKQTTINPFRLLISMLRQTVWGNALFSVHTYYYIRAPTADNNHQSTMNTTSRDLVFYPYHYKPNSTTNCSCKIQPTTCSQLSDMTHTIHDENITTLFTVPGYYIGCYEIESMLHSTFECFSNEICLQNISNLIYSTSKYPYNATAMNLNNSHYNVTTSVQYIIENLMIEDWNNQTLYRSYFEQCNPYLCTYSYDIKGDISYVFTITIGLIGGLTTILKFIVPFIITMIRRWRQKRRINVNPSMIEENVQTIPIQQKLKRFILTFNLFKNPNKRSHEQLQHQRVSTRLFFVIIIITLIILLLNISFEDVTHTIITKNPTVAEFNKLYEQFPNIVQCPCSTLSIEYQQFLTFEPRLHAICSSEFIQQNSQWITIDYPSTMLDHNNQPTYSTRIDDFRQIASPFFQLLNSFCTLSSQTINAELLTFYSDTFITLNLISSEQFQTQINKLVTQFLQDIARSFVNTMYVAENMTSANMLFSSLSTDSMFKIYPQYDYYYDYYGEYDTREYMYDRQDQIYNSSEFEINCDCQQTSWCVQQAVVYDLDTITNLFSPSGMIVSFLIYV</sequence>
<evidence type="ECO:0000256" key="1">
    <source>
        <dbReference type="SAM" id="Phobius"/>
    </source>
</evidence>
<dbReference type="Proteomes" id="UP000663891">
    <property type="component" value="Unassembled WGS sequence"/>
</dbReference>
<comment type="caution">
    <text evidence="3">The sequence shown here is derived from an EMBL/GenBank/DDBJ whole genome shotgun (WGS) entry which is preliminary data.</text>
</comment>
<organism evidence="3 4">
    <name type="scientific">Adineta steineri</name>
    <dbReference type="NCBI Taxonomy" id="433720"/>
    <lineage>
        <taxon>Eukaryota</taxon>
        <taxon>Metazoa</taxon>
        <taxon>Spiralia</taxon>
        <taxon>Gnathifera</taxon>
        <taxon>Rotifera</taxon>
        <taxon>Eurotatoria</taxon>
        <taxon>Bdelloidea</taxon>
        <taxon>Adinetida</taxon>
        <taxon>Adinetidae</taxon>
        <taxon>Adineta</taxon>
    </lineage>
</organism>
<evidence type="ECO:0000313" key="4">
    <source>
        <dbReference type="Proteomes" id="UP000663881"/>
    </source>
</evidence>
<name>A0A818VQC7_9BILA</name>
<gene>
    <name evidence="3" type="ORF">OKA104_LOCUS13412</name>
    <name evidence="2" type="ORF">VCS650_LOCUS124</name>
</gene>
<feature type="transmembrane region" description="Helical" evidence="1">
    <location>
        <begin position="403"/>
        <end position="426"/>
    </location>
</feature>
<keyword evidence="1" id="KW-0812">Transmembrane</keyword>
<dbReference type="EMBL" id="CAJOAY010000677">
    <property type="protein sequence ID" value="CAF3714387.1"/>
    <property type="molecule type" value="Genomic_DNA"/>
</dbReference>
<evidence type="ECO:0000313" key="2">
    <source>
        <dbReference type="EMBL" id="CAF0732987.1"/>
    </source>
</evidence>
<feature type="transmembrane region" description="Helical" evidence="1">
    <location>
        <begin position="943"/>
        <end position="961"/>
    </location>
</feature>
<reference evidence="3" key="1">
    <citation type="submission" date="2021-02" db="EMBL/GenBank/DDBJ databases">
        <authorList>
            <person name="Nowell W R."/>
        </authorList>
    </citation>
    <scope>NUCLEOTIDE SEQUENCE</scope>
</reference>
<feature type="transmembrane region" description="Helical" evidence="1">
    <location>
        <begin position="45"/>
        <end position="64"/>
    </location>
</feature>
<keyword evidence="1" id="KW-0472">Membrane</keyword>
<dbReference type="AlphaFoldDB" id="A0A818VQC7"/>
<evidence type="ECO:0000313" key="3">
    <source>
        <dbReference type="EMBL" id="CAF3714387.1"/>
    </source>
</evidence>